<feature type="coiled-coil region" evidence="1">
    <location>
        <begin position="4"/>
        <end position="31"/>
    </location>
</feature>
<dbReference type="AlphaFoldDB" id="A0AAJ1IG35"/>
<reference evidence="2 3" key="1">
    <citation type="submission" date="2022-12" db="EMBL/GenBank/DDBJ databases">
        <title>Metagenome assembled genome from gulf of manar.</title>
        <authorList>
            <person name="Kohli P."/>
            <person name="Pk S."/>
            <person name="Venkata Ramana C."/>
            <person name="Sasikala C."/>
        </authorList>
    </citation>
    <scope>NUCLEOTIDE SEQUENCE [LARGE SCALE GENOMIC DNA]</scope>
    <source>
        <strain evidence="2">JB008</strain>
    </source>
</reference>
<sequence length="68" mass="8025">MDIANDLEIQKEELNNLMNEKIKALDSLDYEGFNELRFEFDVISFKLEIMSKQLELENIEKQISSEVV</sequence>
<protein>
    <submittedName>
        <fullName evidence="2">Uncharacterized protein</fullName>
    </submittedName>
</protein>
<dbReference type="EMBL" id="JAQQAL010000028">
    <property type="protein sequence ID" value="MDC7227529.1"/>
    <property type="molecule type" value="Genomic_DNA"/>
</dbReference>
<evidence type="ECO:0000313" key="2">
    <source>
        <dbReference type="EMBL" id="MDC7227529.1"/>
    </source>
</evidence>
<evidence type="ECO:0000256" key="1">
    <source>
        <dbReference type="SAM" id="Coils"/>
    </source>
</evidence>
<accession>A0AAJ1IG35</accession>
<organism evidence="2 3">
    <name type="scientific">Candidatus Thalassospirochaeta sargassi</name>
    <dbReference type="NCBI Taxonomy" id="3119039"/>
    <lineage>
        <taxon>Bacteria</taxon>
        <taxon>Pseudomonadati</taxon>
        <taxon>Spirochaetota</taxon>
        <taxon>Spirochaetia</taxon>
        <taxon>Spirochaetales</taxon>
        <taxon>Spirochaetaceae</taxon>
        <taxon>Candidatus Thalassospirochaeta</taxon>
    </lineage>
</organism>
<dbReference type="Proteomes" id="UP001221217">
    <property type="component" value="Unassembled WGS sequence"/>
</dbReference>
<keyword evidence="1" id="KW-0175">Coiled coil</keyword>
<comment type="caution">
    <text evidence="2">The sequence shown here is derived from an EMBL/GenBank/DDBJ whole genome shotgun (WGS) entry which is preliminary data.</text>
</comment>
<proteinExistence type="predicted"/>
<gene>
    <name evidence="2" type="ORF">PQJ61_12260</name>
</gene>
<evidence type="ECO:0000313" key="3">
    <source>
        <dbReference type="Proteomes" id="UP001221217"/>
    </source>
</evidence>
<name>A0AAJ1IG35_9SPIO</name>